<dbReference type="EMBL" id="CP159342">
    <property type="protein sequence ID" value="XCH76830.1"/>
    <property type="molecule type" value="Genomic_DNA"/>
</dbReference>
<name>A0AAU8HKC8_9ACTN</name>
<reference evidence="1" key="1">
    <citation type="submission" date="2024-01" db="EMBL/GenBank/DDBJ databases">
        <title>The genome sequence of Micromonospora mangrovi CCTCC AA 2012012.</title>
        <authorList>
            <person name="Gao J."/>
        </authorList>
    </citation>
    <scope>NUCLEOTIDE SEQUENCE</scope>
    <source>
        <strain evidence="1">CCTCC AA 2012012</strain>
    </source>
</reference>
<sequence>MRTIDTSIMISATPERVWEILTDLPRYEEWNPFVRRAAGRPAVGEVLALFIQPPGEKGMTHHPTVTVAEPARHFQWLGKVAVPGLFGARHEFVLEPTGEGTRLRHRETFTGLLVPFLKRTLDRTETGFGQLNRALKERAEATVD</sequence>
<dbReference type="SUPFAM" id="SSF55961">
    <property type="entry name" value="Bet v1-like"/>
    <property type="match status" value="1"/>
</dbReference>
<gene>
    <name evidence="2" type="ORF">ABUL08_12270</name>
    <name evidence="1" type="ORF">VK199_12220</name>
</gene>
<proteinExistence type="predicted"/>
<organism evidence="2">
    <name type="scientific">Micromonospora sp. CCTCC AA 2012012</name>
    <dbReference type="NCBI Taxonomy" id="3111921"/>
    <lineage>
        <taxon>Bacteria</taxon>
        <taxon>Bacillati</taxon>
        <taxon>Actinomycetota</taxon>
        <taxon>Actinomycetes</taxon>
        <taxon>Micromonosporales</taxon>
        <taxon>Micromonosporaceae</taxon>
        <taxon>Micromonospora</taxon>
    </lineage>
</organism>
<dbReference type="PANTHER" id="PTHR36166">
    <property type="entry name" value="CHROMOSOME 9, WHOLE GENOME SHOTGUN SEQUENCE"/>
    <property type="match status" value="1"/>
</dbReference>
<dbReference type="InterPro" id="IPR019587">
    <property type="entry name" value="Polyketide_cyclase/dehydratase"/>
</dbReference>
<evidence type="ECO:0000313" key="1">
    <source>
        <dbReference type="EMBL" id="XBP96126.1"/>
    </source>
</evidence>
<evidence type="ECO:0000313" key="2">
    <source>
        <dbReference type="EMBL" id="XCH76830.1"/>
    </source>
</evidence>
<protein>
    <submittedName>
        <fullName evidence="2">SRPBCC domain-containing protein</fullName>
    </submittedName>
</protein>
<accession>A0AAU8HKC8</accession>
<reference evidence="2" key="2">
    <citation type="submission" date="2024-06" db="EMBL/GenBank/DDBJ databases">
        <title>Micromonospora mangrovi CCTCC AA 2012012 genome sequences.</title>
        <authorList>
            <person name="Gao J."/>
        </authorList>
    </citation>
    <scope>NUCLEOTIDE SEQUENCE</scope>
    <source>
        <strain evidence="2">CCTCC AA 2012012</strain>
    </source>
</reference>
<dbReference type="Gene3D" id="3.30.530.20">
    <property type="match status" value="1"/>
</dbReference>
<dbReference type="AlphaFoldDB" id="A0AAU8HKC8"/>
<dbReference type="EMBL" id="CP157762">
    <property type="protein sequence ID" value="XBP96126.1"/>
    <property type="molecule type" value="Genomic_DNA"/>
</dbReference>
<dbReference type="Pfam" id="PF10604">
    <property type="entry name" value="Polyketide_cyc2"/>
    <property type="match status" value="1"/>
</dbReference>
<dbReference type="InterPro" id="IPR023393">
    <property type="entry name" value="START-like_dom_sf"/>
</dbReference>
<dbReference type="PANTHER" id="PTHR36166:SF1">
    <property type="entry name" value="SRPBCC DOMAIN-CONTAINING PROTEIN"/>
    <property type="match status" value="1"/>
</dbReference>
<dbReference type="RefSeq" id="WP_350937572.1">
    <property type="nucleotide sequence ID" value="NZ_CP157762.1"/>
</dbReference>
<dbReference type="CDD" id="cd07822">
    <property type="entry name" value="SRPBCC_4"/>
    <property type="match status" value="1"/>
</dbReference>